<dbReference type="OrthoDB" id="5072at2759"/>
<dbReference type="Proteomes" id="UP000018144">
    <property type="component" value="Unassembled WGS sequence"/>
</dbReference>
<feature type="region of interest" description="Disordered" evidence="6">
    <location>
        <begin position="77"/>
        <end position="112"/>
    </location>
</feature>
<proteinExistence type="inferred from homology"/>
<reference evidence="7 8" key="1">
    <citation type="journal article" date="2013" name="PLoS Genet.">
        <title>The genome and development-dependent transcriptomes of Pyronema confluens: a window into fungal evolution.</title>
        <authorList>
            <person name="Traeger S."/>
            <person name="Altegoer F."/>
            <person name="Freitag M."/>
            <person name="Gabaldon T."/>
            <person name="Kempken F."/>
            <person name="Kumar A."/>
            <person name="Marcet-Houben M."/>
            <person name="Poggeler S."/>
            <person name="Stajich J.E."/>
            <person name="Nowrousian M."/>
        </authorList>
    </citation>
    <scope>NUCLEOTIDE SEQUENCE [LARGE SCALE GENOMIC DNA]</scope>
    <source>
        <strain evidence="8">CBS 100304</strain>
        <tissue evidence="7">Vegetative mycelium</tissue>
    </source>
</reference>
<sequence>MSKQPSRKGKKAWRKNVDISDVQSGLEQLREEITQGGVIKEKSDDALFAVDLGGDEAIERRVAKELKPLKSDQILAQRSAIPAVSSKRRAPESATTDGVLEQRKRRKDGVSTAQLQRLRAIAYGGASSAPTGVLAHNTKKSVPDYDPWGDDAEDRFKPKLLKELEKLEFVDKPLPILPPKTLKHKPIALAAIGSVPAVRQPHAGISYNPDYDAWDTLVKEEGAKEVEVEKKRLAVEAEAARIAALAEEPEKDMSEEDEDEDESSDEEDEDADSDEENKKPVQPQRKTQVQRNKEEKQKKQEKEREEKKKLKQQERELMLVKKYSKDIKRQERERQAALAAKAAVPEDDEKNPQIMLKKKLGKIGLPRAPLELQLPDELADSLRTLKPEGNVLSDRFRSLRERGLVEGRTPIIYAKKAKKQTTEKWSYKDFK</sequence>
<name>U4LE59_PYROM</name>
<evidence type="ECO:0000256" key="5">
    <source>
        <dbReference type="PIRNR" id="PIRNR017302"/>
    </source>
</evidence>
<accession>U4LE59</accession>
<dbReference type="InterPro" id="IPR011687">
    <property type="entry name" value="Nop53/GLTSCR2"/>
</dbReference>
<evidence type="ECO:0000256" key="4">
    <source>
        <dbReference type="ARBA" id="ARBA00023242"/>
    </source>
</evidence>
<dbReference type="STRING" id="1076935.U4LE59"/>
<protein>
    <recommendedName>
        <fullName evidence="2 5">Ribosome biogenesis protein NOP53</fullName>
    </recommendedName>
</protein>
<gene>
    <name evidence="7" type="ORF">PCON_07123</name>
</gene>
<dbReference type="GO" id="GO:0000027">
    <property type="term" value="P:ribosomal large subunit assembly"/>
    <property type="evidence" value="ECO:0007669"/>
    <property type="project" value="UniProtKB-UniRule"/>
</dbReference>
<evidence type="ECO:0000256" key="1">
    <source>
        <dbReference type="ARBA" id="ARBA00008838"/>
    </source>
</evidence>
<dbReference type="GO" id="GO:0008097">
    <property type="term" value="F:5S rRNA binding"/>
    <property type="evidence" value="ECO:0007669"/>
    <property type="project" value="TreeGrafter"/>
</dbReference>
<evidence type="ECO:0000256" key="2">
    <source>
        <dbReference type="ARBA" id="ARBA00018339"/>
    </source>
</evidence>
<comment type="function">
    <text evidence="5">May play a role in ribosome biogenesis.</text>
</comment>
<dbReference type="OMA" id="TEKWTHK"/>
<keyword evidence="8" id="KW-1185">Reference proteome</keyword>
<keyword evidence="3 5" id="KW-0690">Ribosome biogenesis</keyword>
<keyword evidence="4 5" id="KW-0539">Nucleus</keyword>
<comment type="similarity">
    <text evidence="1 5">Belongs to the NOP53 family.</text>
</comment>
<evidence type="ECO:0000313" key="7">
    <source>
        <dbReference type="EMBL" id="CCX29797.1"/>
    </source>
</evidence>
<dbReference type="GO" id="GO:0006364">
    <property type="term" value="P:rRNA processing"/>
    <property type="evidence" value="ECO:0007669"/>
    <property type="project" value="TreeGrafter"/>
</dbReference>
<dbReference type="eggNOG" id="KOG2823">
    <property type="taxonomic scope" value="Eukaryota"/>
</dbReference>
<organism evidence="7 8">
    <name type="scientific">Pyronema omphalodes (strain CBS 100304)</name>
    <name type="common">Pyronema confluens</name>
    <dbReference type="NCBI Taxonomy" id="1076935"/>
    <lineage>
        <taxon>Eukaryota</taxon>
        <taxon>Fungi</taxon>
        <taxon>Dikarya</taxon>
        <taxon>Ascomycota</taxon>
        <taxon>Pezizomycotina</taxon>
        <taxon>Pezizomycetes</taxon>
        <taxon>Pezizales</taxon>
        <taxon>Pyronemataceae</taxon>
        <taxon>Pyronema</taxon>
    </lineage>
</organism>
<dbReference type="PIRSF" id="PIRSF017302">
    <property type="entry name" value="Gltscr2"/>
    <property type="match status" value="1"/>
</dbReference>
<dbReference type="PANTHER" id="PTHR14211">
    <property type="entry name" value="GLIOMA SUPPRESSOR CANDIDATE REGION GENE 2"/>
    <property type="match status" value="1"/>
</dbReference>
<evidence type="ECO:0000256" key="6">
    <source>
        <dbReference type="SAM" id="MobiDB-lite"/>
    </source>
</evidence>
<dbReference type="EMBL" id="HF935354">
    <property type="protein sequence ID" value="CCX29797.1"/>
    <property type="molecule type" value="Genomic_DNA"/>
</dbReference>
<evidence type="ECO:0000256" key="3">
    <source>
        <dbReference type="ARBA" id="ARBA00022517"/>
    </source>
</evidence>
<dbReference type="GO" id="GO:0005654">
    <property type="term" value="C:nucleoplasm"/>
    <property type="evidence" value="ECO:0007669"/>
    <property type="project" value="UniProtKB-SubCell"/>
</dbReference>
<feature type="compositionally biased region" description="Basic and acidic residues" evidence="6">
    <location>
        <begin position="291"/>
        <end position="315"/>
    </location>
</feature>
<feature type="compositionally biased region" description="Acidic residues" evidence="6">
    <location>
        <begin position="247"/>
        <end position="275"/>
    </location>
</feature>
<dbReference type="GO" id="GO:0005730">
    <property type="term" value="C:nucleolus"/>
    <property type="evidence" value="ECO:0007669"/>
    <property type="project" value="UniProtKB-SubCell"/>
</dbReference>
<dbReference type="PANTHER" id="PTHR14211:SF7">
    <property type="entry name" value="RIBOSOME BIOGENESIS PROTEIN NOP53"/>
    <property type="match status" value="1"/>
</dbReference>
<dbReference type="AlphaFoldDB" id="U4LE59"/>
<comment type="subcellular location">
    <subcellularLocation>
        <location evidence="5">Nucleus</location>
        <location evidence="5">Nucleolus</location>
    </subcellularLocation>
    <subcellularLocation>
        <location evidence="5">Nucleus</location>
        <location evidence="5">Nucleoplasm</location>
    </subcellularLocation>
</comment>
<dbReference type="Pfam" id="PF07767">
    <property type="entry name" value="Nop53"/>
    <property type="match status" value="1"/>
</dbReference>
<evidence type="ECO:0000313" key="8">
    <source>
        <dbReference type="Proteomes" id="UP000018144"/>
    </source>
</evidence>
<feature type="region of interest" description="Disordered" evidence="6">
    <location>
        <begin position="241"/>
        <end position="315"/>
    </location>
</feature>